<keyword evidence="3" id="KW-1185">Reference proteome</keyword>
<evidence type="ECO:0000313" key="3">
    <source>
        <dbReference type="Proteomes" id="UP001222932"/>
    </source>
</evidence>
<evidence type="ECO:0000256" key="1">
    <source>
        <dbReference type="SAM" id="Phobius"/>
    </source>
</evidence>
<dbReference type="Proteomes" id="UP001222932">
    <property type="component" value="Unassembled WGS sequence"/>
</dbReference>
<keyword evidence="1" id="KW-0472">Membrane</keyword>
<keyword evidence="1" id="KW-1133">Transmembrane helix</keyword>
<accession>A0AAD3TM96</accession>
<sequence length="94" mass="10976">MDDSLFAFSVAVFFICIMALIYCFLSTCIGQHIRRSEVWDALFPSHAPRSSSPQSLQRNQYHYNIDRGLVWDHDHRSPSENIEMMPTPSSRYHL</sequence>
<gene>
    <name evidence="2" type="ORF">CspeluHIS016_0102390</name>
</gene>
<keyword evidence="1" id="KW-0812">Transmembrane</keyword>
<reference evidence="2" key="1">
    <citation type="journal article" date="2023" name="BMC Genomics">
        <title>Chromosome-level genome assemblies of Cutaneotrichosporon spp. (Trichosporonales, Basidiomycota) reveal imbalanced evolution between nucleotide sequences and chromosome synteny.</title>
        <authorList>
            <person name="Kobayashi Y."/>
            <person name="Kayamori A."/>
            <person name="Aoki K."/>
            <person name="Shiwa Y."/>
            <person name="Matsutani M."/>
            <person name="Fujita N."/>
            <person name="Sugita T."/>
            <person name="Iwasaki W."/>
            <person name="Tanaka N."/>
            <person name="Takashima M."/>
        </authorList>
    </citation>
    <scope>NUCLEOTIDE SEQUENCE</scope>
    <source>
        <strain evidence="2">HIS016</strain>
    </source>
</reference>
<name>A0AAD3TM96_9TREE</name>
<dbReference type="EMBL" id="BTCM01000001">
    <property type="protein sequence ID" value="GMK53653.1"/>
    <property type="molecule type" value="Genomic_DNA"/>
</dbReference>
<proteinExistence type="predicted"/>
<comment type="caution">
    <text evidence="2">The sequence shown here is derived from an EMBL/GenBank/DDBJ whole genome shotgun (WGS) entry which is preliminary data.</text>
</comment>
<reference evidence="2" key="2">
    <citation type="submission" date="2023-06" db="EMBL/GenBank/DDBJ databases">
        <authorList>
            <person name="Kobayashi Y."/>
            <person name="Kayamori A."/>
            <person name="Aoki K."/>
            <person name="Shiwa Y."/>
            <person name="Fujita N."/>
            <person name="Sugita T."/>
            <person name="Iwasaki W."/>
            <person name="Tanaka N."/>
            <person name="Takashima M."/>
        </authorList>
    </citation>
    <scope>NUCLEOTIDE SEQUENCE</scope>
    <source>
        <strain evidence="2">HIS016</strain>
    </source>
</reference>
<evidence type="ECO:0000313" key="2">
    <source>
        <dbReference type="EMBL" id="GMK53653.1"/>
    </source>
</evidence>
<dbReference type="AlphaFoldDB" id="A0AAD3TM96"/>
<protein>
    <submittedName>
        <fullName evidence="2">Uncharacterized protein</fullName>
    </submittedName>
</protein>
<organism evidence="2 3">
    <name type="scientific">Cutaneotrichosporon spelunceum</name>
    <dbReference type="NCBI Taxonomy" id="1672016"/>
    <lineage>
        <taxon>Eukaryota</taxon>
        <taxon>Fungi</taxon>
        <taxon>Dikarya</taxon>
        <taxon>Basidiomycota</taxon>
        <taxon>Agaricomycotina</taxon>
        <taxon>Tremellomycetes</taxon>
        <taxon>Trichosporonales</taxon>
        <taxon>Trichosporonaceae</taxon>
        <taxon>Cutaneotrichosporon</taxon>
    </lineage>
</organism>
<feature type="transmembrane region" description="Helical" evidence="1">
    <location>
        <begin position="6"/>
        <end position="25"/>
    </location>
</feature>